<dbReference type="SUPFAM" id="SSF53927">
    <property type="entry name" value="Cytidine deaminase-like"/>
    <property type="match status" value="1"/>
</dbReference>
<dbReference type="PANTHER" id="PTHR11644">
    <property type="entry name" value="CYTIDINE DEAMINASE"/>
    <property type="match status" value="1"/>
</dbReference>
<evidence type="ECO:0000313" key="8">
    <source>
        <dbReference type="Proteomes" id="UP000777784"/>
    </source>
</evidence>
<feature type="compositionally biased region" description="Basic residues" evidence="5">
    <location>
        <begin position="1"/>
        <end position="13"/>
    </location>
</feature>
<evidence type="ECO:0000256" key="2">
    <source>
        <dbReference type="ARBA" id="ARBA00022723"/>
    </source>
</evidence>
<dbReference type="GO" id="GO:0042802">
    <property type="term" value="F:identical protein binding"/>
    <property type="evidence" value="ECO:0007669"/>
    <property type="project" value="UniProtKB-ARBA"/>
</dbReference>
<proteinExistence type="inferred from homology"/>
<dbReference type="InterPro" id="IPR002125">
    <property type="entry name" value="CMP_dCMP_dom"/>
</dbReference>
<protein>
    <submittedName>
        <fullName evidence="7">Cytidine deaminase</fullName>
    </submittedName>
</protein>
<keyword evidence="3" id="KW-0378">Hydrolase</keyword>
<dbReference type="Gene3D" id="3.40.140.10">
    <property type="entry name" value="Cytidine Deaminase, domain 2"/>
    <property type="match status" value="1"/>
</dbReference>
<sequence length="168" mass="17409">MKQPLKRPGKKPARSGLPGAGGTMESPPPKEVMEALGRARSLAAIDLTPVTRQPRGAVVLDGSGRTAEGSSVEFAERPGLSVCAEQVALSAAVIEKVSPAAIVIWTKAGSSSPWPCGACRQVLIELAPAAVLWLQVGDQPPMQVRVQALLPHAFGGEDLPVPPGLADR</sequence>
<dbReference type="CDD" id="cd01283">
    <property type="entry name" value="cytidine_deaminase"/>
    <property type="match status" value="1"/>
</dbReference>
<dbReference type="Pfam" id="PF00383">
    <property type="entry name" value="dCMP_cyt_deam_1"/>
    <property type="match status" value="1"/>
</dbReference>
<evidence type="ECO:0000256" key="1">
    <source>
        <dbReference type="ARBA" id="ARBA00006576"/>
    </source>
</evidence>
<dbReference type="AlphaFoldDB" id="A0A948RT82"/>
<dbReference type="GO" id="GO:0004126">
    <property type="term" value="F:cytidine deaminase activity"/>
    <property type="evidence" value="ECO:0007669"/>
    <property type="project" value="TreeGrafter"/>
</dbReference>
<dbReference type="Proteomes" id="UP000777784">
    <property type="component" value="Unassembled WGS sequence"/>
</dbReference>
<evidence type="ECO:0000256" key="4">
    <source>
        <dbReference type="ARBA" id="ARBA00022833"/>
    </source>
</evidence>
<comment type="caution">
    <text evidence="7">The sequence shown here is derived from an EMBL/GenBank/DDBJ whole genome shotgun (WGS) entry which is preliminary data.</text>
</comment>
<dbReference type="GO" id="GO:0008270">
    <property type="term" value="F:zinc ion binding"/>
    <property type="evidence" value="ECO:0007669"/>
    <property type="project" value="InterPro"/>
</dbReference>
<dbReference type="PROSITE" id="PS51747">
    <property type="entry name" value="CYT_DCMP_DEAMINASES_2"/>
    <property type="match status" value="1"/>
</dbReference>
<evidence type="ECO:0000313" key="7">
    <source>
        <dbReference type="EMBL" id="MBU2690575.1"/>
    </source>
</evidence>
<dbReference type="PROSITE" id="PS00903">
    <property type="entry name" value="CYT_DCMP_DEAMINASES_1"/>
    <property type="match status" value="1"/>
</dbReference>
<dbReference type="PANTHER" id="PTHR11644:SF2">
    <property type="entry name" value="CYTIDINE DEAMINASE"/>
    <property type="match status" value="1"/>
</dbReference>
<feature type="domain" description="CMP/dCMP-type deaminase" evidence="6">
    <location>
        <begin position="30"/>
        <end position="157"/>
    </location>
</feature>
<keyword evidence="4" id="KW-0862">Zinc</keyword>
<dbReference type="InterPro" id="IPR050202">
    <property type="entry name" value="Cyt/Deoxycyt_deaminase"/>
</dbReference>
<keyword evidence="2" id="KW-0479">Metal-binding</keyword>
<feature type="region of interest" description="Disordered" evidence="5">
    <location>
        <begin position="1"/>
        <end position="30"/>
    </location>
</feature>
<accession>A0A948RT82</accession>
<name>A0A948RT82_UNCEI</name>
<dbReference type="InterPro" id="IPR016192">
    <property type="entry name" value="APOBEC/CMP_deaminase_Zn-bd"/>
</dbReference>
<evidence type="ECO:0000256" key="3">
    <source>
        <dbReference type="ARBA" id="ARBA00022801"/>
    </source>
</evidence>
<organism evidence="7 8">
    <name type="scientific">Eiseniibacteriota bacterium</name>
    <dbReference type="NCBI Taxonomy" id="2212470"/>
    <lineage>
        <taxon>Bacteria</taxon>
        <taxon>Candidatus Eiseniibacteriota</taxon>
    </lineage>
</organism>
<dbReference type="InterPro" id="IPR016193">
    <property type="entry name" value="Cytidine_deaminase-like"/>
</dbReference>
<comment type="similarity">
    <text evidence="1">Belongs to the cytidine and deoxycytidylate deaminase family.</text>
</comment>
<dbReference type="GO" id="GO:0072527">
    <property type="term" value="P:pyrimidine-containing compound metabolic process"/>
    <property type="evidence" value="ECO:0007669"/>
    <property type="project" value="UniProtKB-ARBA"/>
</dbReference>
<dbReference type="GO" id="GO:0055086">
    <property type="term" value="P:nucleobase-containing small molecule metabolic process"/>
    <property type="evidence" value="ECO:0007669"/>
    <property type="project" value="UniProtKB-ARBA"/>
</dbReference>
<reference evidence="7" key="1">
    <citation type="submission" date="2021-05" db="EMBL/GenBank/DDBJ databases">
        <title>Energy efficiency and biological interactions define the core microbiome of deep oligotrophic groundwater.</title>
        <authorList>
            <person name="Mehrshad M."/>
            <person name="Lopez-Fernandez M."/>
            <person name="Bell E."/>
            <person name="Bernier-Latmani R."/>
            <person name="Bertilsson S."/>
            <person name="Dopson M."/>
        </authorList>
    </citation>
    <scope>NUCLEOTIDE SEQUENCE</scope>
    <source>
        <strain evidence="7">Modern_marine.mb.64</strain>
    </source>
</reference>
<evidence type="ECO:0000259" key="6">
    <source>
        <dbReference type="PROSITE" id="PS51747"/>
    </source>
</evidence>
<gene>
    <name evidence="7" type="ORF">KJ970_06565</name>
</gene>
<dbReference type="GO" id="GO:0005829">
    <property type="term" value="C:cytosol"/>
    <property type="evidence" value="ECO:0007669"/>
    <property type="project" value="TreeGrafter"/>
</dbReference>
<dbReference type="EMBL" id="JAHJDP010000032">
    <property type="protein sequence ID" value="MBU2690575.1"/>
    <property type="molecule type" value="Genomic_DNA"/>
</dbReference>
<evidence type="ECO:0000256" key="5">
    <source>
        <dbReference type="SAM" id="MobiDB-lite"/>
    </source>
</evidence>